<evidence type="ECO:0000313" key="3">
    <source>
        <dbReference type="Proteomes" id="UP000461730"/>
    </source>
</evidence>
<feature type="domain" description="Ig-like" evidence="1">
    <location>
        <begin position="2159"/>
        <end position="2299"/>
    </location>
</feature>
<dbReference type="Gene3D" id="2.60.40.1830">
    <property type="entry name" value="Phage tail base-plate Siphoviridae RBP, head domain"/>
    <property type="match status" value="25"/>
</dbReference>
<dbReference type="InterPro" id="IPR026444">
    <property type="entry name" value="Secre_tail"/>
</dbReference>
<dbReference type="SUPFAM" id="SSF49299">
    <property type="entry name" value="PKD domain"/>
    <property type="match status" value="1"/>
</dbReference>
<reference evidence="2 3" key="1">
    <citation type="submission" date="2019-12" db="EMBL/GenBank/DDBJ databases">
        <title>Chitinophaga sp. strain ysch24 (GDMCC 1.1355), whole genome shotgun sequence.</title>
        <authorList>
            <person name="Zhang X."/>
        </authorList>
    </citation>
    <scope>NUCLEOTIDE SEQUENCE [LARGE SCALE GENOMIC DNA]</scope>
    <source>
        <strain evidence="3">ysch24</strain>
    </source>
</reference>
<feature type="domain" description="Ig-like" evidence="1">
    <location>
        <begin position="1640"/>
        <end position="1774"/>
    </location>
</feature>
<accession>A0A7K1U0N4</accession>
<dbReference type="Gene3D" id="2.60.40.10">
    <property type="entry name" value="Immunoglobulins"/>
    <property type="match status" value="9"/>
</dbReference>
<gene>
    <name evidence="2" type="ORF">GO493_06590</name>
</gene>
<dbReference type="InterPro" id="IPR022409">
    <property type="entry name" value="PKD/Chitinase_dom"/>
</dbReference>
<proteinExistence type="predicted"/>
<dbReference type="PROSITE" id="PS50835">
    <property type="entry name" value="IG_LIKE"/>
    <property type="match status" value="4"/>
</dbReference>
<dbReference type="EMBL" id="WRXN01000002">
    <property type="protein sequence ID" value="MVT07922.1"/>
    <property type="molecule type" value="Genomic_DNA"/>
</dbReference>
<dbReference type="NCBIfam" id="TIGR04183">
    <property type="entry name" value="Por_Secre_tail"/>
    <property type="match status" value="1"/>
</dbReference>
<comment type="caution">
    <text evidence="2">The sequence shown here is derived from an EMBL/GenBank/DDBJ whole genome shotgun (WGS) entry which is preliminary data.</text>
</comment>
<dbReference type="InterPro" id="IPR035986">
    <property type="entry name" value="PKD_dom_sf"/>
</dbReference>
<keyword evidence="3" id="KW-1185">Reference proteome</keyword>
<name>A0A7K1U0N4_9BACT</name>
<protein>
    <submittedName>
        <fullName evidence="2">T9SS type A sorting domain-containing protein</fullName>
    </submittedName>
</protein>
<dbReference type="RefSeq" id="WP_157305344.1">
    <property type="nucleotide sequence ID" value="NZ_WRXN01000002.1"/>
</dbReference>
<organism evidence="2 3">
    <name type="scientific">Chitinophaga tropicalis</name>
    <dbReference type="NCBI Taxonomy" id="2683588"/>
    <lineage>
        <taxon>Bacteria</taxon>
        <taxon>Pseudomonadati</taxon>
        <taxon>Bacteroidota</taxon>
        <taxon>Chitinophagia</taxon>
        <taxon>Chitinophagales</taxon>
        <taxon>Chitinophagaceae</taxon>
        <taxon>Chitinophaga</taxon>
    </lineage>
</organism>
<evidence type="ECO:0000313" key="2">
    <source>
        <dbReference type="EMBL" id="MVT07922.1"/>
    </source>
</evidence>
<dbReference type="SMART" id="SM00089">
    <property type="entry name" value="PKD"/>
    <property type="match status" value="7"/>
</dbReference>
<feature type="domain" description="Ig-like" evidence="1">
    <location>
        <begin position="1095"/>
        <end position="1223"/>
    </location>
</feature>
<sequence>MATPECPIITARFPFADGTTADASSTGWYLDASKIASTGYFAVKSNRLHAQELGGEGIWYSRVFSTSGYTDWQFAVKISSEGDMNTSEYVKIYYKVNGGAETLLTQRTGNFGTIDFTSPLLNGNNIQIIVKIYNYNNGGSQTSKYYIEEYRVFKEKGPCAGTIPVTATAANGGTLTCTNGSTTLSASSTATNVSYSWTGPGNFTSNAQNPVVSTAGTYTVVATNSSGSGSATVTVTENKTKPDLSATGGTLACGSSVTLSASSSVPNVSYSWTGPGNFTSSDKNPVVSTAGTYAVTITNPANGCTNSTSVSVTSGTAAPTDTWVEDFSLANGTTTDNGTTAWSVQYPSGSLFSVNNNIFRASGTGTTTPAVWTSGTISISGKTNVNISAGIRSAITGDAVMNGEDGTYGDYIRFYYKLNGGSEVLFAEKKGTINNHSTSLTGVSVAGLSGNTLQIIIKVKVTGSDEFYYVDNIKVTAVDPSLTLATAVSGPVTCTSGAQITVTPSAAVASYSWTGPNGFTSTLQNPVVTAAGQYVVTATTSGGCTVSVPVTVTENKAVPDLQATGGVLGCATSVVLNASSSVANAQYSWTGPDNFSSTSKNPSVNTIGTYIVTVKDPANGCTNSASVSVTSGTGTVANTWLEDFTLANGTTVDNGTTAWSVQYPSGALFSVNSNIFRASGTGTTTPAVWTSGVISIAGKTNVSISAGARSSVTGDAVMNNDDSSIGDYIRFYYKLNGGPEVLFAEKKGTINNHSSSLTGVSVSGLSGVSLQIVVRIKVTGTDEFYYFDNMKVTAVDSALTLTTAVGGPVTCASGTQIIVTPSTSVTSYSWTGPNGFTSTLQNPVVTAGGQYIVTATSSGGCTVSVPVTVTEDKAIPDLTATGGTIGCSSAATLNASSSVPDAEYSWTGPGGFTSTVKDPSVNTVGTYTVTVRNPANGCTASATAQVTTVSVAPATFWLEDFTLANGTTADNGATSWSLTSTGSGTASVQSNEFKVSYSGAGEARWASGVIDISGKKDVVISAFLKSQTASTNDAFEPDDYIRVYYKLNGGAEVLVFEDMAGIGTTTNGTASTTFNSNAINGSTLQVVIRARNSDPTERYYFDDVKLTGAANTSGNMTATASVNGTLSCSITSVQLSGSSNTSGVTYKWTGPNGFSSGAQNPLVTAGGAYILTVTNNTGCTANATVTVIQDITAPDVSITASGSLSCNTTGVTLTAASNTANVAFTWTGKPAGQNPISVTAPGKYYVTATAANGCSKLDSITVNQSTGGSGSTPTAFWLEDFTLANGTTVDNGATSWTLESNGSGTASVQNNEFKVSYSTPVEARWASGVIDISGKKDVVISADLRSETPGNDQFESDDYINVYYKLNGGPEVLIYDDVAGIGESISGTALISFSSTAINGNTLQVVVRARNSNTTERYYFDNVKLTGADNVSNNSLIATASVSDTIRCKTPSVQLLGNANAVGVEYSWTGPSDFSSNLQNPATTTPGTYTLTVTAPSGCIANATVTVIEDKAAPGVSVSASGPITCAAPSVVITGVSAVDGVTYSWEGTNNFTSVLQSPSVSIPGLYILTVRNPKNGCVSEGRVTVQQDIAVPNLTVAAPAVLNCNTTSVNLTASTTTANTTITWTGRTAGQNQISVTAPGKYYVTATSANGCTKRDSVTVTQDVVAPNLTVAAPATLTCTTTSVELTASSTTPGTSFTWTSRPDGLNPVSVNAPGKYYVTATSANGCQKTDSVIVTQNVTIPNLSIATPLTLTCAATSVNLTASSTTAGTTFTWTGRTAGQNPISVTAPGKYYVTATSTNGCIKVDSVTVSQDIAIPNLSISIPAVLTCNATSVNLTASSTTAGTTFTWTGRTAGQNPINVTAPGKYYVTATSANGCIKVDSVTVTQNINVPNLTIATPSTLTCAAISVNLTASSTTAGTTFTWTGRTAGQNPISVTAPGKYYVTATSTNGCIKVDSVTVSQDIAIPNLSISIPAVLTCNATSVNLTASSTTAGTTFTWTGRTAGQNPISVTAPGKYYVTATSANGCIKVDSVTVTQSVNVPNLTIATPAVLTCATTSVNLTASSTTAGTTFTWTGRTAGQNPISVTAPGKYYVTATSANGCIKVDSVTVTQSVDVPNLSIATPAVLTCATTSVNLTASSTTAGTTFAWTGRTAGQNPINVTAPGKYYVTATSANGCIKVDSVTVTQNINVPDLTIATPAVLTCATTSVNLTASSTTAGTTFTWTGRTAGQNPISVTTPGKYYVTATSANGCIKQDSVTVSQDITIPNLSIATPATLTCATTSVNLTASSTTAGTTFTWTGRTAGQNPISVTTPGKYYVTATSANGCTKVDSVTVTQNITAPNLSIATPATLTCATTSVNLTASSTTAGTTFTWTGRTAGQNPISVTAPGKYYVTATSANGCIKVDSVTVTQSVDVPNLNIATPAVLTCATTSVNLTASSTTAGTTFAWTGRTAGQNPINVTAPGKYYVTATSANGCIKVDSVTVTQSVDVPNLSIATPAVLTCATTSVNLTASSTTAGTTFTWTGRTAGQNPISVTTPGKYYVTATSANGCIKVDSVTVTQSVDVPNLSIATPAVLTCATTSVNLTASSTTAGTTFTWTGRTAGQNPISVSAPGKYYVTATSANGCIKVDSVTVTQSVDIPNLTISTPAVLTCATTSVNLTASSTTAGTTFTWTGRTAGQNPINVTTPGKYYVTATSANGCIKVDSVTVTQNINVPNLTIATPAVLTCATTSVNLTASSTTAGTTFTWTGRTAGQNPISVTAPGKYYVTATSANGCIKVDSVTVTQSVDVPNLSIATPAVLTCATTSVNLTASSTTAGTTFTWTGRTAGQNPISVTAPGKYYVTATSANGCIKQDSVTVSQDITTPNLSIATPATLTCATTSVNLTASSTTAGTTFTWTGRTTGQNPISVTTPGKYYVTATSANGCIKQDSVTVSQDITTPNLSISIPAVLTCAATSVNLTASSTTAGTTFTWTGRTAGQNPISVTTPGKYYVTATSANGCTKGDSVTVTQNITAPNLSISIPAVLTCAATSVNLTASSTTAGTTFTWTGRTAGQNPISVTTPGKYYVTATSANGCTKGDSVTVTQNITAPNLSIATPAVLTCATTSVNLTASSTTAGTTFTWTGRTAGQNPITVTAAGKYYVTATSGNGCIKQDSVTVSQDITTPNLSIATPATLTCATTSVNLTASSTTAGTTFAWTGRTTGQNPISVTTPGKYYVTATSANGCIKKDSVTVSQDITTPNLSIATPAVLTCNTTSVDLTASTTTGSTTITWTGRTEGQNTISISAPGKYYVTATSANGCIKKDSVTVTQDITTPDLSIATPPVLTCNTTNFDLKASSATAGTTFTWTGRPAGQNPINVTTYGKYYVTATAPNGCIKKDSVTVTQNVTSPANVQVENNGPLNCNRTMVTLKGSSTTSTVAYEWTYPDGTKTNTAQINTDKKGTYQLKVTNTANGCSVNTSTTVLQDITAPANVQITSDGPLTCATTIVTLAGSSNAANASYIWTGPGFSENSPTVFVDKPGIYTLSVTDPNNGCVVRTQTEVKKNITPPEAVINVPSTIVEPFTADFISAQIVNNATYRWTLNSSDNSWMILDGEQSSTLMYQSGNPGGTGTIQLTVTDRGNGCESSAQVTLSATAPTLGASMPAEETTVMEYNAYPNPFTDRATITFKAPVSGKVTVELYAGTNGSRERILFNEQASAGRSYKVTLNAVDLPAGMHICVIRANGKVYTRKMILVR</sequence>
<feature type="domain" description="Ig-like" evidence="1">
    <location>
        <begin position="158"/>
        <end position="269"/>
    </location>
</feature>
<dbReference type="InterPro" id="IPR007110">
    <property type="entry name" value="Ig-like_dom"/>
</dbReference>
<dbReference type="Proteomes" id="UP000461730">
    <property type="component" value="Unassembled WGS sequence"/>
</dbReference>
<dbReference type="InterPro" id="IPR013783">
    <property type="entry name" value="Ig-like_fold"/>
</dbReference>
<evidence type="ECO:0000259" key="1">
    <source>
        <dbReference type="PROSITE" id="PS50835"/>
    </source>
</evidence>